<proteinExistence type="predicted"/>
<protein>
    <recommendedName>
        <fullName evidence="3">ATP-binding protein</fullName>
    </recommendedName>
</protein>
<evidence type="ECO:0000313" key="1">
    <source>
        <dbReference type="EMBL" id="EJZ81952.1"/>
    </source>
</evidence>
<dbReference type="Proteomes" id="UP000006078">
    <property type="component" value="Unassembled WGS sequence"/>
</dbReference>
<reference evidence="1 2" key="1">
    <citation type="submission" date="2012-08" db="EMBL/GenBank/DDBJ databases">
        <title>The Genome Sequence of Turicella otitidis ATCC 51513.</title>
        <authorList>
            <consortium name="The Broad Institute Genome Sequencing Platform"/>
            <person name="Earl A."/>
            <person name="Ward D."/>
            <person name="Feldgarden M."/>
            <person name="Gevers D."/>
            <person name="Huys G."/>
            <person name="Walker B."/>
            <person name="Young S.K."/>
            <person name="Zeng Q."/>
            <person name="Gargeya S."/>
            <person name="Fitzgerald M."/>
            <person name="Haas B."/>
            <person name="Abouelleil A."/>
            <person name="Alvarado L."/>
            <person name="Arachchi H.M."/>
            <person name="Berlin A.M."/>
            <person name="Chapman S.B."/>
            <person name="Goldberg J."/>
            <person name="Griggs A."/>
            <person name="Gujja S."/>
            <person name="Hansen M."/>
            <person name="Howarth C."/>
            <person name="Imamovic A."/>
            <person name="Larimer J."/>
            <person name="McCowen C."/>
            <person name="Montmayeur A."/>
            <person name="Murphy C."/>
            <person name="Neiman D."/>
            <person name="Pearson M."/>
            <person name="Priest M."/>
            <person name="Roberts A."/>
            <person name="Saif S."/>
            <person name="Shea T."/>
            <person name="Sisk P."/>
            <person name="Sykes S."/>
            <person name="Wortman J."/>
            <person name="Nusbaum C."/>
            <person name="Birren B."/>
        </authorList>
    </citation>
    <scope>NUCLEOTIDE SEQUENCE [LARGE SCALE GENOMIC DNA]</scope>
    <source>
        <strain evidence="1 2">ATCC 51513</strain>
    </source>
</reference>
<dbReference type="HOGENOM" id="CLU_168842_0_0_11"/>
<sequence length="79" mass="8567">MASALEIRIGFVDNSRELSFSTGQSAQDVRETVEKALEANQTLVEFTDQKNRVFLVRTEAIAYVEIGAGTNRAVGFAGA</sequence>
<dbReference type="EMBL" id="AHAE01000049">
    <property type="protein sequence ID" value="EJZ81952.1"/>
    <property type="molecule type" value="Genomic_DNA"/>
</dbReference>
<dbReference type="AlphaFoldDB" id="K0YEK4"/>
<dbReference type="Pfam" id="PF11305">
    <property type="entry name" value="DUF3107"/>
    <property type="match status" value="1"/>
</dbReference>
<dbReference type="InterPro" id="IPR021456">
    <property type="entry name" value="DUF3107"/>
</dbReference>
<comment type="caution">
    <text evidence="1">The sequence shown here is derived from an EMBL/GenBank/DDBJ whole genome shotgun (WGS) entry which is preliminary data.</text>
</comment>
<gene>
    <name evidence="1" type="ORF">HMPREF9719_01124</name>
</gene>
<organism evidence="1 2">
    <name type="scientific">Corynebacterium otitidis ATCC 51513</name>
    <dbReference type="NCBI Taxonomy" id="883169"/>
    <lineage>
        <taxon>Bacteria</taxon>
        <taxon>Bacillati</taxon>
        <taxon>Actinomycetota</taxon>
        <taxon>Actinomycetes</taxon>
        <taxon>Mycobacteriales</taxon>
        <taxon>Corynebacteriaceae</taxon>
        <taxon>Corynebacterium</taxon>
    </lineage>
</organism>
<keyword evidence="2" id="KW-1185">Reference proteome</keyword>
<dbReference type="STRING" id="29321.AAV33_01390"/>
<evidence type="ECO:0000313" key="2">
    <source>
        <dbReference type="Proteomes" id="UP000006078"/>
    </source>
</evidence>
<name>K0YEK4_9CORY</name>
<evidence type="ECO:0008006" key="3">
    <source>
        <dbReference type="Google" id="ProtNLM"/>
    </source>
</evidence>
<accession>K0YEK4</accession>